<evidence type="ECO:0000256" key="1">
    <source>
        <dbReference type="SAM" id="MobiDB-lite"/>
    </source>
</evidence>
<gene>
    <name evidence="2" type="ORF">GALMADRAFT_281042</name>
</gene>
<sequence length="131" mass="14452">MRSSITLVTDCDDAIKRTPQITTAAAFSHPEQLRQQGRPSPPFLTPPTSRVPTFSPYVNRHFFPVHCRGNDRPEVCSPYAFYTAKAGPLPSENLQRLKIGTTSATLRIVHAPTRSPSFFQGLQDAVACVLV</sequence>
<keyword evidence="3" id="KW-1185">Reference proteome</keyword>
<feature type="region of interest" description="Disordered" evidence="1">
    <location>
        <begin position="25"/>
        <end position="49"/>
    </location>
</feature>
<protein>
    <submittedName>
        <fullName evidence="2">Uncharacterized protein</fullName>
    </submittedName>
</protein>
<dbReference type="AlphaFoldDB" id="A0A067SR08"/>
<name>A0A067SR08_GALM3</name>
<accession>A0A067SR08</accession>
<dbReference type="HOGENOM" id="CLU_1927758_0_0_1"/>
<organism evidence="2 3">
    <name type="scientific">Galerina marginata (strain CBS 339.88)</name>
    <dbReference type="NCBI Taxonomy" id="685588"/>
    <lineage>
        <taxon>Eukaryota</taxon>
        <taxon>Fungi</taxon>
        <taxon>Dikarya</taxon>
        <taxon>Basidiomycota</taxon>
        <taxon>Agaricomycotina</taxon>
        <taxon>Agaricomycetes</taxon>
        <taxon>Agaricomycetidae</taxon>
        <taxon>Agaricales</taxon>
        <taxon>Agaricineae</taxon>
        <taxon>Strophariaceae</taxon>
        <taxon>Galerina</taxon>
    </lineage>
</organism>
<proteinExistence type="predicted"/>
<reference evidence="3" key="1">
    <citation type="journal article" date="2014" name="Proc. Natl. Acad. Sci. U.S.A.">
        <title>Extensive sampling of basidiomycete genomes demonstrates inadequacy of the white-rot/brown-rot paradigm for wood decay fungi.</title>
        <authorList>
            <person name="Riley R."/>
            <person name="Salamov A.A."/>
            <person name="Brown D.W."/>
            <person name="Nagy L.G."/>
            <person name="Floudas D."/>
            <person name="Held B.W."/>
            <person name="Levasseur A."/>
            <person name="Lombard V."/>
            <person name="Morin E."/>
            <person name="Otillar R."/>
            <person name="Lindquist E.A."/>
            <person name="Sun H."/>
            <person name="LaButti K.M."/>
            <person name="Schmutz J."/>
            <person name="Jabbour D."/>
            <person name="Luo H."/>
            <person name="Baker S.E."/>
            <person name="Pisabarro A.G."/>
            <person name="Walton J.D."/>
            <person name="Blanchette R.A."/>
            <person name="Henrissat B."/>
            <person name="Martin F."/>
            <person name="Cullen D."/>
            <person name="Hibbett D.S."/>
            <person name="Grigoriev I.V."/>
        </authorList>
    </citation>
    <scope>NUCLEOTIDE SEQUENCE [LARGE SCALE GENOMIC DNA]</scope>
    <source>
        <strain evidence="3">CBS 339.88</strain>
    </source>
</reference>
<dbReference type="Proteomes" id="UP000027222">
    <property type="component" value="Unassembled WGS sequence"/>
</dbReference>
<evidence type="ECO:0000313" key="3">
    <source>
        <dbReference type="Proteomes" id="UP000027222"/>
    </source>
</evidence>
<dbReference type="EMBL" id="KL142386">
    <property type="protein sequence ID" value="KDR73385.1"/>
    <property type="molecule type" value="Genomic_DNA"/>
</dbReference>
<evidence type="ECO:0000313" key="2">
    <source>
        <dbReference type="EMBL" id="KDR73385.1"/>
    </source>
</evidence>